<evidence type="ECO:0000313" key="2">
    <source>
        <dbReference type="Proteomes" id="UP001642260"/>
    </source>
</evidence>
<dbReference type="EMBL" id="CAKOAT010126043">
    <property type="protein sequence ID" value="CAH8334511.1"/>
    <property type="molecule type" value="Genomic_DNA"/>
</dbReference>
<dbReference type="PANTHER" id="PTHR31260">
    <property type="entry name" value="CYSTATIN/MONELLIN SUPERFAMILY PROTEIN"/>
    <property type="match status" value="1"/>
</dbReference>
<comment type="caution">
    <text evidence="1">The sequence shown here is derived from an EMBL/GenBank/DDBJ whole genome shotgun (WGS) entry which is preliminary data.</text>
</comment>
<organism evidence="1 2">
    <name type="scientific">Eruca vesicaria subsp. sativa</name>
    <name type="common">Garden rocket</name>
    <name type="synonym">Eruca sativa</name>
    <dbReference type="NCBI Taxonomy" id="29727"/>
    <lineage>
        <taxon>Eukaryota</taxon>
        <taxon>Viridiplantae</taxon>
        <taxon>Streptophyta</taxon>
        <taxon>Embryophyta</taxon>
        <taxon>Tracheophyta</taxon>
        <taxon>Spermatophyta</taxon>
        <taxon>Magnoliopsida</taxon>
        <taxon>eudicotyledons</taxon>
        <taxon>Gunneridae</taxon>
        <taxon>Pentapetalae</taxon>
        <taxon>rosids</taxon>
        <taxon>malvids</taxon>
        <taxon>Brassicales</taxon>
        <taxon>Brassicaceae</taxon>
        <taxon>Brassiceae</taxon>
        <taxon>Eruca</taxon>
    </lineage>
</organism>
<keyword evidence="2" id="KW-1185">Reference proteome</keyword>
<name>A0ABC8JSZ3_ERUVS</name>
<accession>A0ABC8JSZ3</accession>
<dbReference type="Proteomes" id="UP001642260">
    <property type="component" value="Unassembled WGS sequence"/>
</dbReference>
<sequence length="126" mass="14636">MAQGNLRRSSDHLMEDREAGEYYRKLAESSGESNSQIEKNVAFIRELKEYWNKVHECEGFDIDGIHAPQGSNPLVRVDCKKVYRYPAFVDLYAELGLHHYNLLEGTNFQFSELIKYNMTCNCLSSY</sequence>
<dbReference type="AlphaFoldDB" id="A0ABC8JSZ3"/>
<reference evidence="1 2" key="1">
    <citation type="submission" date="2022-03" db="EMBL/GenBank/DDBJ databases">
        <authorList>
            <person name="Macdonald S."/>
            <person name="Ahmed S."/>
            <person name="Newling K."/>
        </authorList>
    </citation>
    <scope>NUCLEOTIDE SEQUENCE [LARGE SCALE GENOMIC DNA]</scope>
</reference>
<dbReference type="InterPro" id="IPR006462">
    <property type="entry name" value="MS5"/>
</dbReference>
<protein>
    <submittedName>
        <fullName evidence="1">Uncharacterized protein</fullName>
    </submittedName>
</protein>
<gene>
    <name evidence="1" type="ORF">ERUC_LOCUS13224</name>
</gene>
<evidence type="ECO:0000313" key="1">
    <source>
        <dbReference type="EMBL" id="CAH8334511.1"/>
    </source>
</evidence>
<proteinExistence type="predicted"/>
<dbReference type="PANTHER" id="PTHR31260:SF35">
    <property type="entry name" value="MALECTIN-LIKE DOMAIN-CONTAINING PROTEIN"/>
    <property type="match status" value="1"/>
</dbReference>